<name>R7ZRW0_9BACT</name>
<evidence type="ECO:0000313" key="1">
    <source>
        <dbReference type="EMBL" id="EON76886.1"/>
    </source>
</evidence>
<evidence type="ECO:0000313" key="2">
    <source>
        <dbReference type="Proteomes" id="UP000013909"/>
    </source>
</evidence>
<comment type="caution">
    <text evidence="1">The sequence shown here is derived from an EMBL/GenBank/DDBJ whole genome shotgun (WGS) entry which is preliminary data.</text>
</comment>
<sequence>MTRFITLFLLIGLVSCNLYNSGSLEPESVTLQQSDPGSLVAQLIAASELTVATFIEDGRDKTDEFSGFRFDFRSDGTVIATRGEEIVSGTYRVFRDDGKTELSMWFPARFPFYELSDDWYFRSKDESRINFDDDDDRLVLEFL</sequence>
<organism evidence="1 2">
    <name type="scientific">Lunatimonas lonarensis</name>
    <dbReference type="NCBI Taxonomy" id="1232681"/>
    <lineage>
        <taxon>Bacteria</taxon>
        <taxon>Pseudomonadati</taxon>
        <taxon>Bacteroidota</taxon>
        <taxon>Cytophagia</taxon>
        <taxon>Cytophagales</taxon>
        <taxon>Cyclobacteriaceae</taxon>
    </lineage>
</organism>
<protein>
    <submittedName>
        <fullName evidence="1">Uncharacterized protein</fullName>
    </submittedName>
</protein>
<dbReference type="EMBL" id="AQHR01000071">
    <property type="protein sequence ID" value="EON76886.1"/>
    <property type="molecule type" value="Genomic_DNA"/>
</dbReference>
<dbReference type="Proteomes" id="UP000013909">
    <property type="component" value="Unassembled WGS sequence"/>
</dbReference>
<keyword evidence="2" id="KW-1185">Reference proteome</keyword>
<dbReference type="RefSeq" id="WP_010854768.1">
    <property type="nucleotide sequence ID" value="NZ_AQHR01000071.1"/>
</dbReference>
<accession>R7ZRW0</accession>
<proteinExistence type="predicted"/>
<dbReference type="AlphaFoldDB" id="R7ZRW0"/>
<dbReference type="OrthoDB" id="828208at2"/>
<dbReference type="PROSITE" id="PS51257">
    <property type="entry name" value="PROKAR_LIPOPROTEIN"/>
    <property type="match status" value="1"/>
</dbReference>
<gene>
    <name evidence="1" type="ORF">ADIS_2632</name>
</gene>
<dbReference type="STRING" id="1232681.ADIS_2632"/>
<reference evidence="1 2" key="1">
    <citation type="submission" date="2013-02" db="EMBL/GenBank/DDBJ databases">
        <title>A novel strain isolated from Lonar lake, Maharashtra, India.</title>
        <authorList>
            <person name="Singh A."/>
        </authorList>
    </citation>
    <scope>NUCLEOTIDE SEQUENCE [LARGE SCALE GENOMIC DNA]</scope>
    <source>
        <strain evidence="1 2">AK24</strain>
    </source>
</reference>